<dbReference type="GO" id="GO:0055129">
    <property type="term" value="P:L-proline biosynthetic process"/>
    <property type="evidence" value="ECO:0007669"/>
    <property type="project" value="UniProtKB-UniPathway"/>
</dbReference>
<dbReference type="NCBIfam" id="TIGR01885">
    <property type="entry name" value="Orn_aminotrans"/>
    <property type="match status" value="1"/>
</dbReference>
<dbReference type="InterPro" id="IPR050103">
    <property type="entry name" value="Class-III_PLP-dep_AT"/>
</dbReference>
<dbReference type="PROSITE" id="PS00600">
    <property type="entry name" value="AA_TRANSFER_CLASS_3"/>
    <property type="match status" value="1"/>
</dbReference>
<comment type="similarity">
    <text evidence="3 8">Belongs to the class-III pyridoxal-phosphate-dependent aminotransferase family.</text>
</comment>
<dbReference type="GO" id="GO:0019544">
    <property type="term" value="P:L-arginine catabolic process to L-glutamate"/>
    <property type="evidence" value="ECO:0007669"/>
    <property type="project" value="TreeGrafter"/>
</dbReference>
<dbReference type="EC" id="2.6.1.13" evidence="4 9"/>
<dbReference type="GO" id="GO:0042802">
    <property type="term" value="F:identical protein binding"/>
    <property type="evidence" value="ECO:0007669"/>
    <property type="project" value="TreeGrafter"/>
</dbReference>
<dbReference type="PIRSF" id="PIRSF000521">
    <property type="entry name" value="Transaminase_4ab_Lys_Orn"/>
    <property type="match status" value="1"/>
</dbReference>
<comment type="catalytic activity">
    <reaction evidence="9">
        <text>a 2-oxocarboxylate + L-ornithine = L-glutamate 5-semialdehyde + an L-alpha-amino acid</text>
        <dbReference type="Rhea" id="RHEA:13877"/>
        <dbReference type="ChEBI" id="CHEBI:35179"/>
        <dbReference type="ChEBI" id="CHEBI:46911"/>
        <dbReference type="ChEBI" id="CHEBI:58066"/>
        <dbReference type="ChEBI" id="CHEBI:59869"/>
        <dbReference type="EC" id="2.6.1.13"/>
    </reaction>
</comment>
<dbReference type="PANTHER" id="PTHR11986:SF18">
    <property type="entry name" value="ORNITHINE AMINOTRANSFERASE, MITOCHONDRIAL"/>
    <property type="match status" value="1"/>
</dbReference>
<dbReference type="InterPro" id="IPR015424">
    <property type="entry name" value="PyrdxlP-dep_Trfase"/>
</dbReference>
<comment type="pathway">
    <text evidence="2 9">Amino-acid biosynthesis; L-proline biosynthesis; L-glutamate 5-semialdehyde from L-ornithine: step 1/1.</text>
</comment>
<evidence type="ECO:0000256" key="8">
    <source>
        <dbReference type="RuleBase" id="RU003560"/>
    </source>
</evidence>
<dbReference type="InterPro" id="IPR005814">
    <property type="entry name" value="Aminotrans_3"/>
</dbReference>
<dbReference type="GO" id="GO:0010121">
    <property type="term" value="P:L-arginine catabolic process to proline via ornithine"/>
    <property type="evidence" value="ECO:0007669"/>
    <property type="project" value="TreeGrafter"/>
</dbReference>
<accession>A0A7S3NMQ6</accession>
<reference evidence="10" key="1">
    <citation type="submission" date="2021-01" db="EMBL/GenBank/DDBJ databases">
        <authorList>
            <person name="Corre E."/>
            <person name="Pelletier E."/>
            <person name="Niang G."/>
            <person name="Scheremetjew M."/>
            <person name="Finn R."/>
            <person name="Kale V."/>
            <person name="Holt S."/>
            <person name="Cochrane G."/>
            <person name="Meng A."/>
            <person name="Brown T."/>
            <person name="Cohen L."/>
        </authorList>
    </citation>
    <scope>NUCLEOTIDE SEQUENCE</scope>
    <source>
        <strain evidence="10">CCMP1510</strain>
    </source>
</reference>
<dbReference type="PANTHER" id="PTHR11986">
    <property type="entry name" value="AMINOTRANSFERASE CLASS III"/>
    <property type="match status" value="1"/>
</dbReference>
<evidence type="ECO:0000256" key="3">
    <source>
        <dbReference type="ARBA" id="ARBA00008954"/>
    </source>
</evidence>
<evidence type="ECO:0000256" key="9">
    <source>
        <dbReference type="RuleBase" id="RU365036"/>
    </source>
</evidence>
<evidence type="ECO:0000256" key="1">
    <source>
        <dbReference type="ARBA" id="ARBA00001933"/>
    </source>
</evidence>
<evidence type="ECO:0000256" key="4">
    <source>
        <dbReference type="ARBA" id="ARBA00012924"/>
    </source>
</evidence>
<evidence type="ECO:0000313" key="10">
    <source>
        <dbReference type="EMBL" id="CAE0370720.1"/>
    </source>
</evidence>
<dbReference type="GO" id="GO:0004587">
    <property type="term" value="F:ornithine aminotransferase activity"/>
    <property type="evidence" value="ECO:0007669"/>
    <property type="project" value="UniProtKB-EC"/>
</dbReference>
<dbReference type="AlphaFoldDB" id="A0A7S3NMQ6"/>
<dbReference type="InterPro" id="IPR015422">
    <property type="entry name" value="PyrdxlP-dep_Trfase_small"/>
</dbReference>
<dbReference type="GO" id="GO:0030170">
    <property type="term" value="F:pyridoxal phosphate binding"/>
    <property type="evidence" value="ECO:0007669"/>
    <property type="project" value="InterPro"/>
</dbReference>
<keyword evidence="5 9" id="KW-0032">Aminotransferase</keyword>
<protein>
    <recommendedName>
        <fullName evidence="4 9">Ornithine aminotransferase</fullName>
        <ecNumber evidence="4 9">2.6.1.13</ecNumber>
    </recommendedName>
</protein>
<keyword evidence="6 9" id="KW-0808">Transferase</keyword>
<dbReference type="Pfam" id="PF00202">
    <property type="entry name" value="Aminotran_3"/>
    <property type="match status" value="1"/>
</dbReference>
<sequence>MRASHRVLQRFVPRELGTASKALIEKEGKYGAENYSPLPVVLNQGKGTRVWDVDGNSYLDFLSAYSAVNQGHCHPKIIEALHQQASRLTLTSRAFHNDMLGPWCELATSVFGFERLLPMNSGVEACETAIKLARRYAYDIRGFSENSARVIFAQGNFWGRSISAVSSSNDPSSYTGFGPFTPGFTLVPYGNIEALENEFKKGNCAAFCVEPIQGEAGVIVPPSGYLAACRQLCDEYAVLLICDEVQTGIGRTGKLLCSTGHENVRPDILTLGKALSGGIFPVSAILTSSEIMLTIRPGEHGSTFGGSPLACAVATAALKALLDEGMIDNAALMGERLHNGLVDLCRRRPKVAVDTRGRGLLRALIVANSDASDVCLALRDLGLLAKPTHNNVIRLAPPLIITADEIDSALHIFDEALSIFDD</sequence>
<dbReference type="Gene3D" id="3.40.640.10">
    <property type="entry name" value="Type I PLP-dependent aspartate aminotransferase-like (Major domain)"/>
    <property type="match status" value="1"/>
</dbReference>
<organism evidence="10">
    <name type="scientific">Aureoumbra lagunensis</name>
    <dbReference type="NCBI Taxonomy" id="44058"/>
    <lineage>
        <taxon>Eukaryota</taxon>
        <taxon>Sar</taxon>
        <taxon>Stramenopiles</taxon>
        <taxon>Ochrophyta</taxon>
        <taxon>Pelagophyceae</taxon>
        <taxon>Pelagomonadales</taxon>
        <taxon>Aureoumbra</taxon>
    </lineage>
</organism>
<dbReference type="Gene3D" id="3.90.1150.10">
    <property type="entry name" value="Aspartate Aminotransferase, domain 1"/>
    <property type="match status" value="1"/>
</dbReference>
<dbReference type="InterPro" id="IPR015421">
    <property type="entry name" value="PyrdxlP-dep_Trfase_major"/>
</dbReference>
<evidence type="ECO:0000256" key="5">
    <source>
        <dbReference type="ARBA" id="ARBA00022576"/>
    </source>
</evidence>
<dbReference type="FunFam" id="3.40.640.10:FF:000011">
    <property type="entry name" value="Ornithine aminotransferase"/>
    <property type="match status" value="1"/>
</dbReference>
<evidence type="ECO:0000256" key="2">
    <source>
        <dbReference type="ARBA" id="ARBA00004998"/>
    </source>
</evidence>
<dbReference type="CDD" id="cd00610">
    <property type="entry name" value="OAT_like"/>
    <property type="match status" value="1"/>
</dbReference>
<dbReference type="InterPro" id="IPR049704">
    <property type="entry name" value="Aminotrans_3_PPA_site"/>
</dbReference>
<keyword evidence="7 8" id="KW-0663">Pyridoxal phosphate</keyword>
<dbReference type="UniPathway" id="UPA00098">
    <property type="reaction ID" value="UER00358"/>
</dbReference>
<dbReference type="GO" id="GO:0005737">
    <property type="term" value="C:cytoplasm"/>
    <property type="evidence" value="ECO:0007669"/>
    <property type="project" value="TreeGrafter"/>
</dbReference>
<evidence type="ECO:0000256" key="7">
    <source>
        <dbReference type="ARBA" id="ARBA00022898"/>
    </source>
</evidence>
<name>A0A7S3NMQ6_9STRA</name>
<evidence type="ECO:0000256" key="6">
    <source>
        <dbReference type="ARBA" id="ARBA00022679"/>
    </source>
</evidence>
<gene>
    <name evidence="10" type="ORF">ALAG00032_LOCUS11499</name>
</gene>
<proteinExistence type="inferred from homology"/>
<dbReference type="SUPFAM" id="SSF53383">
    <property type="entry name" value="PLP-dependent transferases"/>
    <property type="match status" value="1"/>
</dbReference>
<dbReference type="EMBL" id="HBIJ01017273">
    <property type="protein sequence ID" value="CAE0370720.1"/>
    <property type="molecule type" value="Transcribed_RNA"/>
</dbReference>
<comment type="cofactor">
    <cofactor evidence="1 9">
        <name>pyridoxal 5'-phosphate</name>
        <dbReference type="ChEBI" id="CHEBI:597326"/>
    </cofactor>
</comment>
<dbReference type="InterPro" id="IPR010164">
    <property type="entry name" value="Orn_aminotrans"/>
</dbReference>